<dbReference type="InterPro" id="IPR013783">
    <property type="entry name" value="Ig-like_fold"/>
</dbReference>
<name>A0AAQ5ZWD5_AMPOC</name>
<dbReference type="Gene3D" id="2.60.40.10">
    <property type="entry name" value="Immunoglobulins"/>
    <property type="match status" value="1"/>
</dbReference>
<dbReference type="InterPro" id="IPR003599">
    <property type="entry name" value="Ig_sub"/>
</dbReference>
<evidence type="ECO:0000313" key="3">
    <source>
        <dbReference type="Ensembl" id="ENSAOCP00000069374.1"/>
    </source>
</evidence>
<reference evidence="3 4" key="1">
    <citation type="submission" date="2022-01" db="EMBL/GenBank/DDBJ databases">
        <title>A chromosome-scale genome assembly of the false clownfish, Amphiprion ocellaris.</title>
        <authorList>
            <person name="Ryu T."/>
        </authorList>
    </citation>
    <scope>NUCLEOTIDE SEQUENCE [LARGE SCALE GENOMIC DNA]</scope>
</reference>
<reference evidence="3" key="2">
    <citation type="submission" date="2025-08" db="UniProtKB">
        <authorList>
            <consortium name="Ensembl"/>
        </authorList>
    </citation>
    <scope>IDENTIFICATION</scope>
</reference>
<feature type="region of interest" description="Disordered" evidence="1">
    <location>
        <begin position="142"/>
        <end position="172"/>
    </location>
</feature>
<organism evidence="3 4">
    <name type="scientific">Amphiprion ocellaris</name>
    <name type="common">Clown anemonefish</name>
    <dbReference type="NCBI Taxonomy" id="80972"/>
    <lineage>
        <taxon>Eukaryota</taxon>
        <taxon>Metazoa</taxon>
        <taxon>Chordata</taxon>
        <taxon>Craniata</taxon>
        <taxon>Vertebrata</taxon>
        <taxon>Euteleostomi</taxon>
        <taxon>Actinopterygii</taxon>
        <taxon>Neopterygii</taxon>
        <taxon>Teleostei</taxon>
        <taxon>Neoteleostei</taxon>
        <taxon>Acanthomorphata</taxon>
        <taxon>Ovalentaria</taxon>
        <taxon>Pomacentridae</taxon>
        <taxon>Amphiprion</taxon>
    </lineage>
</organism>
<evidence type="ECO:0000256" key="1">
    <source>
        <dbReference type="SAM" id="MobiDB-lite"/>
    </source>
</evidence>
<dbReference type="GeneTree" id="ENSGT01030000235422"/>
<dbReference type="PROSITE" id="PS50835">
    <property type="entry name" value="IG_LIKE"/>
    <property type="match status" value="1"/>
</dbReference>
<dbReference type="PANTHER" id="PTHR11422:SF11">
    <property type="entry name" value="IG-LIKE DOMAIN-CONTAINING PROTEIN"/>
    <property type="match status" value="1"/>
</dbReference>
<dbReference type="PANTHER" id="PTHR11422">
    <property type="entry name" value="T-CELL SURFACE GLYCOPROTEIN CD4"/>
    <property type="match status" value="1"/>
</dbReference>
<dbReference type="SUPFAM" id="SSF48726">
    <property type="entry name" value="Immunoglobulin"/>
    <property type="match status" value="1"/>
</dbReference>
<evidence type="ECO:0000259" key="2">
    <source>
        <dbReference type="PROSITE" id="PS50835"/>
    </source>
</evidence>
<dbReference type="Ensembl" id="ENSAOCT00000064972.1">
    <property type="protein sequence ID" value="ENSAOCP00000069374.1"/>
    <property type="gene ID" value="ENSAOCG00000030722.1"/>
</dbReference>
<dbReference type="Proteomes" id="UP001501940">
    <property type="component" value="Chromosome 12"/>
</dbReference>
<feature type="domain" description="Ig-like" evidence="2">
    <location>
        <begin position="20"/>
        <end position="124"/>
    </location>
</feature>
<protein>
    <recommendedName>
        <fullName evidence="2">Ig-like domain-containing protein</fullName>
    </recommendedName>
</protein>
<sequence length="172" mass="20213">HQYFNHTRCFLGHYLWVTPPELLLSFITVTAGDEATLPCEDVKDYQDKCHSTTWFFNFLKTGPSETLFEHGKFHREAAAKSHRLSVREKCSLVIRKVTDEDVGHYTCRQFISGQKVTDSQVELTVTKSEYLHHNVFKQLNYQQQQPKEQLKQTKQQSNQQQQQQPQQQQKQA</sequence>
<reference evidence="3" key="3">
    <citation type="submission" date="2025-09" db="UniProtKB">
        <authorList>
            <consortium name="Ensembl"/>
        </authorList>
    </citation>
    <scope>IDENTIFICATION</scope>
</reference>
<dbReference type="InterPro" id="IPR007110">
    <property type="entry name" value="Ig-like_dom"/>
</dbReference>
<accession>A0AAQ5ZWD5</accession>
<dbReference type="InterPro" id="IPR013106">
    <property type="entry name" value="Ig_V-set"/>
</dbReference>
<dbReference type="InterPro" id="IPR036179">
    <property type="entry name" value="Ig-like_dom_sf"/>
</dbReference>
<dbReference type="AlphaFoldDB" id="A0AAQ5ZWD5"/>
<dbReference type="Pfam" id="PF07686">
    <property type="entry name" value="V-set"/>
    <property type="match status" value="1"/>
</dbReference>
<dbReference type="SMART" id="SM00409">
    <property type="entry name" value="IG"/>
    <property type="match status" value="1"/>
</dbReference>
<evidence type="ECO:0000313" key="4">
    <source>
        <dbReference type="Proteomes" id="UP001501940"/>
    </source>
</evidence>
<proteinExistence type="predicted"/>
<keyword evidence="4" id="KW-1185">Reference proteome</keyword>